<reference evidence="1" key="1">
    <citation type="submission" date="2020-03" db="EMBL/GenBank/DDBJ databases">
        <title>The deep terrestrial virosphere.</title>
        <authorList>
            <person name="Holmfeldt K."/>
            <person name="Nilsson E."/>
            <person name="Simone D."/>
            <person name="Lopez-Fernandez M."/>
            <person name="Wu X."/>
            <person name="de Brujin I."/>
            <person name="Lundin D."/>
            <person name="Andersson A."/>
            <person name="Bertilsson S."/>
            <person name="Dopson M."/>
        </authorList>
    </citation>
    <scope>NUCLEOTIDE SEQUENCE</scope>
    <source>
        <strain evidence="1">TM448A01426</strain>
    </source>
</reference>
<dbReference type="Gene3D" id="3.90.550.10">
    <property type="entry name" value="Spore Coat Polysaccharide Biosynthesis Protein SpsA, Chain A"/>
    <property type="match status" value="1"/>
</dbReference>
<sequence>MLDEPYVRVVNIALPDKNFNKCLLLNRGIEEAKGDLLTFLDADAIVGSSWILGAETLLDNPTLTRLCYRVKILEQKWLDKLSEAAAKNSFDVGVDYVFARFDSPEHRRAHEGYRKPELNWGVPDDNADPKQIFGNSQFSIRRDVLGDLRCDEVHYPKRGFEDLAFIRDIADHYGDQYRGRLVRKPERAMFHIENASEPEWYDQGSNFAQQQHYVKTERKR</sequence>
<evidence type="ECO:0000313" key="1">
    <source>
        <dbReference type="EMBL" id="QJA49687.1"/>
    </source>
</evidence>
<dbReference type="AlphaFoldDB" id="A0A6H1ZQV1"/>
<gene>
    <name evidence="1" type="ORF">TM448A01426_0005</name>
</gene>
<proteinExistence type="predicted"/>
<accession>A0A6H1ZQV1</accession>
<dbReference type="GO" id="GO:0016740">
    <property type="term" value="F:transferase activity"/>
    <property type="evidence" value="ECO:0007669"/>
    <property type="project" value="UniProtKB-KW"/>
</dbReference>
<dbReference type="InterPro" id="IPR029044">
    <property type="entry name" value="Nucleotide-diphossugar_trans"/>
</dbReference>
<keyword evidence="1" id="KW-0808">Transferase</keyword>
<dbReference type="SUPFAM" id="SSF53448">
    <property type="entry name" value="Nucleotide-diphospho-sugar transferases"/>
    <property type="match status" value="1"/>
</dbReference>
<name>A0A6H1ZQV1_9ZZZZ</name>
<organism evidence="1">
    <name type="scientific">viral metagenome</name>
    <dbReference type="NCBI Taxonomy" id="1070528"/>
    <lineage>
        <taxon>unclassified sequences</taxon>
        <taxon>metagenomes</taxon>
        <taxon>organismal metagenomes</taxon>
    </lineage>
</organism>
<protein>
    <submittedName>
        <fullName evidence="1">Putative glycosyltransferase</fullName>
    </submittedName>
</protein>
<dbReference type="EMBL" id="MT144149">
    <property type="protein sequence ID" value="QJA49687.1"/>
    <property type="molecule type" value="Genomic_DNA"/>
</dbReference>